<keyword evidence="6" id="KW-0865">Zymogen</keyword>
<organism evidence="13">
    <name type="scientific">Naegleria gruberi</name>
    <name type="common">Amoeba</name>
    <dbReference type="NCBI Taxonomy" id="5762"/>
    <lineage>
        <taxon>Eukaryota</taxon>
        <taxon>Discoba</taxon>
        <taxon>Heterolobosea</taxon>
        <taxon>Tetramitia</taxon>
        <taxon>Eutetramitia</taxon>
        <taxon>Vahlkampfiidae</taxon>
        <taxon>Naegleria</taxon>
    </lineage>
</organism>
<dbReference type="InterPro" id="IPR000169">
    <property type="entry name" value="Pept_cys_AS"/>
</dbReference>
<comment type="similarity">
    <text evidence="1">Belongs to the peptidase C1 family.</text>
</comment>
<name>D2V355_NAEGR</name>
<dbReference type="PROSITE" id="PS00639">
    <property type="entry name" value="THIOL_PROTEASE_HIS"/>
    <property type="match status" value="1"/>
</dbReference>
<protein>
    <submittedName>
        <fullName evidence="12">Cysteine protease</fullName>
    </submittedName>
</protein>
<dbReference type="InterPro" id="IPR025661">
    <property type="entry name" value="Pept_asp_AS"/>
</dbReference>
<keyword evidence="3 9" id="KW-0732">Signal</keyword>
<feature type="chain" id="PRO_5018522008" evidence="9">
    <location>
        <begin position="22"/>
        <end position="350"/>
    </location>
</feature>
<dbReference type="eggNOG" id="KOG1542">
    <property type="taxonomic scope" value="Eukaryota"/>
</dbReference>
<evidence type="ECO:0000259" key="11">
    <source>
        <dbReference type="SMART" id="SM00848"/>
    </source>
</evidence>
<reference evidence="12 13" key="1">
    <citation type="journal article" date="2010" name="Cell">
        <title>The genome of Naegleria gruberi illuminates early eukaryotic versatility.</title>
        <authorList>
            <person name="Fritz-Laylin L.K."/>
            <person name="Prochnik S.E."/>
            <person name="Ginger M.L."/>
            <person name="Dacks J.B."/>
            <person name="Carpenter M.L."/>
            <person name="Field M.C."/>
            <person name="Kuo A."/>
            <person name="Paredez A."/>
            <person name="Chapman J."/>
            <person name="Pham J."/>
            <person name="Shu S."/>
            <person name="Neupane R."/>
            <person name="Cipriano M."/>
            <person name="Mancuso J."/>
            <person name="Tu H."/>
            <person name="Salamov A."/>
            <person name="Lindquist E."/>
            <person name="Shapiro H."/>
            <person name="Lucas S."/>
            <person name="Grigoriev I.V."/>
            <person name="Cande W.Z."/>
            <person name="Fulton C."/>
            <person name="Rokhsar D.S."/>
            <person name="Dawson S.C."/>
        </authorList>
    </citation>
    <scope>NUCLEOTIDE SEQUENCE [LARGE SCALE GENOMIC DNA]</scope>
    <source>
        <strain evidence="12 13">NEG-M</strain>
    </source>
</reference>
<dbReference type="PROSITE" id="PS00139">
    <property type="entry name" value="THIOL_PROTEASE_CYS"/>
    <property type="match status" value="1"/>
</dbReference>
<dbReference type="CDD" id="cd02248">
    <property type="entry name" value="Peptidase_C1A"/>
    <property type="match status" value="1"/>
</dbReference>
<dbReference type="InParanoid" id="D2V355"/>
<dbReference type="RefSeq" id="XP_002681317.1">
    <property type="nucleotide sequence ID" value="XM_002681271.1"/>
</dbReference>
<dbReference type="AlphaFoldDB" id="D2V355"/>
<gene>
    <name evidence="12" type="ORF">NAEGRDRAFT_82965</name>
</gene>
<evidence type="ECO:0000256" key="9">
    <source>
        <dbReference type="SAM" id="SignalP"/>
    </source>
</evidence>
<dbReference type="KEGG" id="ngr:NAEGRDRAFT_82965"/>
<dbReference type="InterPro" id="IPR039417">
    <property type="entry name" value="Peptidase_C1A_papain-like"/>
</dbReference>
<dbReference type="SMR" id="D2V355"/>
<dbReference type="VEuPathDB" id="AmoebaDB:NAEGRDRAFT_82965"/>
<feature type="domain" description="Peptidase C1A papain C-terminal" evidence="10">
    <location>
        <begin position="125"/>
        <end position="349"/>
    </location>
</feature>
<dbReference type="EMBL" id="GG738850">
    <property type="protein sequence ID" value="EFC48573.1"/>
    <property type="molecule type" value="Genomic_DNA"/>
</dbReference>
<dbReference type="InterPro" id="IPR000668">
    <property type="entry name" value="Peptidase_C1A_C"/>
</dbReference>
<dbReference type="PRINTS" id="PR00705">
    <property type="entry name" value="PAPAIN"/>
</dbReference>
<feature type="domain" description="Cathepsin propeptide inhibitor" evidence="11">
    <location>
        <begin position="36"/>
        <end position="91"/>
    </location>
</feature>
<evidence type="ECO:0000256" key="7">
    <source>
        <dbReference type="ARBA" id="ARBA00023157"/>
    </source>
</evidence>
<dbReference type="GO" id="GO:0005737">
    <property type="term" value="C:cytoplasm"/>
    <property type="evidence" value="ECO:0007669"/>
    <property type="project" value="UniProtKB-ARBA"/>
</dbReference>
<dbReference type="SUPFAM" id="SSF54001">
    <property type="entry name" value="Cysteine proteinases"/>
    <property type="match status" value="1"/>
</dbReference>
<dbReference type="PROSITE" id="PS00640">
    <property type="entry name" value="THIOL_PROTEASE_ASN"/>
    <property type="match status" value="1"/>
</dbReference>
<keyword evidence="5" id="KW-0788">Thiol protease</keyword>
<dbReference type="GO" id="GO:0008234">
    <property type="term" value="F:cysteine-type peptidase activity"/>
    <property type="evidence" value="ECO:0007669"/>
    <property type="project" value="UniProtKB-KW"/>
</dbReference>
<dbReference type="InterPro" id="IPR025660">
    <property type="entry name" value="Pept_his_AS"/>
</dbReference>
<dbReference type="STRING" id="5762.D2V355"/>
<dbReference type="FunFam" id="3.90.70.10:FF:000057">
    <property type="entry name" value="Cysteine protease RD19A"/>
    <property type="match status" value="1"/>
</dbReference>
<evidence type="ECO:0000313" key="13">
    <source>
        <dbReference type="Proteomes" id="UP000006671"/>
    </source>
</evidence>
<evidence type="ECO:0000256" key="5">
    <source>
        <dbReference type="ARBA" id="ARBA00022807"/>
    </source>
</evidence>
<dbReference type="GeneID" id="8862337"/>
<dbReference type="GO" id="GO:0006508">
    <property type="term" value="P:proteolysis"/>
    <property type="evidence" value="ECO:0007669"/>
    <property type="project" value="UniProtKB-KW"/>
</dbReference>
<dbReference type="Pfam" id="PF08246">
    <property type="entry name" value="Inhibitor_I29"/>
    <property type="match status" value="1"/>
</dbReference>
<dbReference type="OrthoDB" id="387093at2759"/>
<proteinExistence type="inferred from homology"/>
<keyword evidence="4" id="KW-0378">Hydrolase</keyword>
<evidence type="ECO:0000256" key="3">
    <source>
        <dbReference type="ARBA" id="ARBA00022729"/>
    </source>
</evidence>
<feature type="signal peptide" evidence="9">
    <location>
        <begin position="1"/>
        <end position="21"/>
    </location>
</feature>
<evidence type="ECO:0000256" key="2">
    <source>
        <dbReference type="ARBA" id="ARBA00022670"/>
    </source>
</evidence>
<dbReference type="InterPro" id="IPR013201">
    <property type="entry name" value="Prot_inhib_I29"/>
</dbReference>
<keyword evidence="13" id="KW-1185">Reference proteome</keyword>
<evidence type="ECO:0000256" key="4">
    <source>
        <dbReference type="ARBA" id="ARBA00022801"/>
    </source>
</evidence>
<dbReference type="SMART" id="SM00848">
    <property type="entry name" value="Inhibitor_I29"/>
    <property type="match status" value="1"/>
</dbReference>
<accession>D2V355</accession>
<dbReference type="Pfam" id="PF00112">
    <property type="entry name" value="Peptidase_C1"/>
    <property type="match status" value="1"/>
</dbReference>
<dbReference type="Proteomes" id="UP000006671">
    <property type="component" value="Unassembled WGS sequence"/>
</dbReference>
<evidence type="ECO:0000313" key="12">
    <source>
        <dbReference type="EMBL" id="EFC48573.1"/>
    </source>
</evidence>
<dbReference type="MEROPS" id="C01.022"/>
<dbReference type="InterPro" id="IPR013128">
    <property type="entry name" value="Peptidase_C1A"/>
</dbReference>
<evidence type="ECO:0000256" key="1">
    <source>
        <dbReference type="ARBA" id="ARBA00008455"/>
    </source>
</evidence>
<dbReference type="Gene3D" id="3.90.70.10">
    <property type="entry name" value="Cysteine proteinases"/>
    <property type="match status" value="1"/>
</dbReference>
<keyword evidence="7" id="KW-1015">Disulfide bond</keyword>
<evidence type="ECO:0000259" key="10">
    <source>
        <dbReference type="SMART" id="SM00645"/>
    </source>
</evidence>
<dbReference type="PANTHER" id="PTHR12411">
    <property type="entry name" value="CYSTEINE PROTEASE FAMILY C1-RELATED"/>
    <property type="match status" value="1"/>
</dbReference>
<keyword evidence="8" id="KW-0325">Glycoprotein</keyword>
<sequence length="350" mass="38907">MQSRFIIVAMLLVALAAFALAQEYTPLSEAEMKKLFVKFSKKHAKLYGAEDHGKRYQIFKSNVEKARYYNHVGKRETFGVSKFMDLTPEEFKRMFLMKTYTPEEARKILAAPKEAVVTAQQVKDTPTSWDWRQKGAVTPVKNQGACGSCWTFSTTGNVEGIHQIKTGKLVSLSEQQLVDCDHNCVTYQGQQACDAGCNGGLMWSAFQYVIKTGGLVTEDSYPYEGVDDTCRFNKSNVAVTINSWTSIPSDEGKMAAWLAANGPISIAINAEWLQTYTSGISNPWFCNPQDLDHGVLIVGFGTGSNWLGEKEDYWIIKNSWGADWGESGYFRIVRGKGKCGLNSVPSSSLI</sequence>
<keyword evidence="2 12" id="KW-0645">Protease</keyword>
<dbReference type="SMART" id="SM00645">
    <property type="entry name" value="Pept_C1"/>
    <property type="match status" value="1"/>
</dbReference>
<evidence type="ECO:0000256" key="8">
    <source>
        <dbReference type="ARBA" id="ARBA00023180"/>
    </source>
</evidence>
<evidence type="ECO:0000256" key="6">
    <source>
        <dbReference type="ARBA" id="ARBA00023145"/>
    </source>
</evidence>
<dbReference type="InterPro" id="IPR038765">
    <property type="entry name" value="Papain-like_cys_pep_sf"/>
</dbReference>